<evidence type="ECO:0000313" key="4">
    <source>
        <dbReference type="EMBL" id="KAL3652170.1"/>
    </source>
</evidence>
<dbReference type="AlphaFoldDB" id="A0ABD3ECK9"/>
<sequence>MWIGFIVLVIKTLIDRKGKEVLKIHQLRGWRLSSLVTLYRSMRRVAQLSLSTMENLRPILNCRKKRQLEEVDKSMAIQNVDVEEIVVKTGRSEVYKDGHAKKVKRRKKDGSEFEVAICTYCQKDVPAGNSKNGTSSIRHHLFKCCQKSPLYAKVEKNQSVLTSDSMGAGLVSHTFNQKRLELMVVKFVIKDEQPFKVVEGSGYVAMMKEAQPRFKVPCRKKVAAGVWDLYVIEKAQLLQSVNHQRVSITTDTWTSIQNINYMVVTAHFLDEEWKLQKRIINFIKITSHKGDDIGKVLEVCLNQWGIENIFSITVDNASANDVAIEYMKKRLKEMNSLLVHGKYLHMRCACHILNLVVKSGLKELTKSVEGIRNCVKYIHSSPSRLDKFRDFAILFKMDKMSNVPLDVSTRWNATYKMLDVAYKYRKVFYRMAEENIQFHDYFEEMEMDSRKYLTKRVGPPNEDDWEKSLAFTHFLKKFYDATLTLSATKKVTSTVLWDQIISLRIEIEKKVHDDSNPTLKSVAITMMRKFNKYWGSLESVNPLVFLGQVLNPCYKLQMITINLKALGWDDMKVDGMCKVIKGCLLDLYNEYRKSYSTTIGSTTEEVELNEDFLIRACGGDENKVEMMRKLIQERRDQSLSEITNEVDKYFAAPYISLIVGDFDLCSWWKSNTKEFPILSHIAKDILAIPSSTVASENAFSLGRRVVDPFRASLTPKMVEALVCASDWLRAEDINLYKEPTEDMIKFYKEMEEMEIGGGDQSSQNN</sequence>
<name>A0ABD3ECK9_9LAMI</name>
<dbReference type="InterPro" id="IPR008906">
    <property type="entry name" value="HATC_C_dom"/>
</dbReference>
<reference evidence="5" key="1">
    <citation type="journal article" date="2024" name="IScience">
        <title>Strigolactones Initiate the Formation of Haustorium-like Structures in Castilleja.</title>
        <authorList>
            <person name="Buerger M."/>
            <person name="Peterson D."/>
            <person name="Chory J."/>
        </authorList>
    </citation>
    <scope>NUCLEOTIDE SEQUENCE [LARGE SCALE GENOMIC DNA]</scope>
</reference>
<dbReference type="Pfam" id="PF05699">
    <property type="entry name" value="Dimer_Tnp_hAT"/>
    <property type="match status" value="1"/>
</dbReference>
<feature type="domain" description="hAT-like transposase RNase-H fold" evidence="3">
    <location>
        <begin position="486"/>
        <end position="591"/>
    </location>
</feature>
<accession>A0ABD3ECK9</accession>
<dbReference type="GO" id="GO:0003677">
    <property type="term" value="F:DNA binding"/>
    <property type="evidence" value="ECO:0007669"/>
    <property type="project" value="UniProtKB-KW"/>
</dbReference>
<dbReference type="InterPro" id="IPR052035">
    <property type="entry name" value="ZnF_BED_domain_contain"/>
</dbReference>
<keyword evidence="1" id="KW-0238">DNA-binding</keyword>
<dbReference type="PANTHER" id="PTHR46481">
    <property type="entry name" value="ZINC FINGER BED DOMAIN-CONTAINING PROTEIN 4"/>
    <property type="match status" value="1"/>
</dbReference>
<dbReference type="EMBL" id="JAVIJP010000005">
    <property type="protein sequence ID" value="KAL3652170.1"/>
    <property type="molecule type" value="Genomic_DNA"/>
</dbReference>
<dbReference type="Pfam" id="PF14372">
    <property type="entry name" value="hAT-like_RNase-H"/>
    <property type="match status" value="1"/>
</dbReference>
<organism evidence="4 5">
    <name type="scientific">Castilleja foliolosa</name>
    <dbReference type="NCBI Taxonomy" id="1961234"/>
    <lineage>
        <taxon>Eukaryota</taxon>
        <taxon>Viridiplantae</taxon>
        <taxon>Streptophyta</taxon>
        <taxon>Embryophyta</taxon>
        <taxon>Tracheophyta</taxon>
        <taxon>Spermatophyta</taxon>
        <taxon>Magnoliopsida</taxon>
        <taxon>eudicotyledons</taxon>
        <taxon>Gunneridae</taxon>
        <taxon>Pentapetalae</taxon>
        <taxon>asterids</taxon>
        <taxon>lamiids</taxon>
        <taxon>Lamiales</taxon>
        <taxon>Orobanchaceae</taxon>
        <taxon>Pedicularideae</taxon>
        <taxon>Castillejinae</taxon>
        <taxon>Castilleja</taxon>
    </lineage>
</organism>
<protein>
    <recommendedName>
        <fullName evidence="6">Transposase</fullName>
    </recommendedName>
</protein>
<dbReference type="PANTHER" id="PTHR46481:SF7">
    <property type="entry name" value="ZINC FINGER BED DOMAIN-CONTAINING PROTEIN RICESLEEPER 2-LIKE"/>
    <property type="match status" value="1"/>
</dbReference>
<dbReference type="InterPro" id="IPR012337">
    <property type="entry name" value="RNaseH-like_sf"/>
</dbReference>
<comment type="caution">
    <text evidence="4">The sequence shown here is derived from an EMBL/GenBank/DDBJ whole genome shotgun (WGS) entry which is preliminary data.</text>
</comment>
<dbReference type="SUPFAM" id="SSF140996">
    <property type="entry name" value="Hermes dimerisation domain"/>
    <property type="match status" value="1"/>
</dbReference>
<gene>
    <name evidence="4" type="ORF">CASFOL_001851</name>
</gene>
<proteinExistence type="predicted"/>
<evidence type="ECO:0000313" key="5">
    <source>
        <dbReference type="Proteomes" id="UP001632038"/>
    </source>
</evidence>
<evidence type="ECO:0000256" key="1">
    <source>
        <dbReference type="ARBA" id="ARBA00023125"/>
    </source>
</evidence>
<dbReference type="Proteomes" id="UP001632038">
    <property type="component" value="Unassembled WGS sequence"/>
</dbReference>
<keyword evidence="5" id="KW-1185">Reference proteome</keyword>
<dbReference type="SUPFAM" id="SSF53098">
    <property type="entry name" value="Ribonuclease H-like"/>
    <property type="match status" value="1"/>
</dbReference>
<evidence type="ECO:0000259" key="3">
    <source>
        <dbReference type="Pfam" id="PF14372"/>
    </source>
</evidence>
<evidence type="ECO:0008006" key="6">
    <source>
        <dbReference type="Google" id="ProtNLM"/>
    </source>
</evidence>
<dbReference type="InterPro" id="IPR025525">
    <property type="entry name" value="hAT-like_transposase_RNase-H"/>
</dbReference>
<evidence type="ECO:0000259" key="2">
    <source>
        <dbReference type="Pfam" id="PF05699"/>
    </source>
</evidence>
<feature type="domain" description="HAT C-terminal dimerisation" evidence="2">
    <location>
        <begin position="645"/>
        <end position="728"/>
    </location>
</feature>